<protein>
    <submittedName>
        <fullName evidence="11">ABC transporter permease</fullName>
    </submittedName>
</protein>
<dbReference type="STRING" id="1566387.QV13_05095"/>
<dbReference type="CDD" id="cd06261">
    <property type="entry name" value="TM_PBP2"/>
    <property type="match status" value="1"/>
</dbReference>
<feature type="transmembrane region" description="Helical" evidence="9">
    <location>
        <begin position="59"/>
        <end position="83"/>
    </location>
</feature>
<dbReference type="RefSeq" id="WP_065996827.1">
    <property type="nucleotide sequence ID" value="NZ_MDEO01000026.1"/>
</dbReference>
<dbReference type="AlphaFoldDB" id="A0A1C2E770"/>
<comment type="subcellular location">
    <subcellularLocation>
        <location evidence="1">Cell inner membrane</location>
        <topology evidence="1">Multi-pass membrane protein</topology>
    </subcellularLocation>
    <subcellularLocation>
        <location evidence="9">Cell membrane</location>
        <topology evidence="9">Multi-pass membrane protein</topology>
    </subcellularLocation>
</comment>
<dbReference type="InterPro" id="IPR043429">
    <property type="entry name" value="ArtM/GltK/GlnP/TcyL/YhdX-like"/>
</dbReference>
<keyword evidence="7 9" id="KW-1133">Transmembrane helix</keyword>
<evidence type="ECO:0000256" key="4">
    <source>
        <dbReference type="ARBA" id="ARBA00022475"/>
    </source>
</evidence>
<accession>A0A1C2E770</accession>
<feature type="transmembrane region" description="Helical" evidence="9">
    <location>
        <begin position="20"/>
        <end position="47"/>
    </location>
</feature>
<evidence type="ECO:0000256" key="8">
    <source>
        <dbReference type="ARBA" id="ARBA00023136"/>
    </source>
</evidence>
<dbReference type="PROSITE" id="PS50928">
    <property type="entry name" value="ABC_TM1"/>
    <property type="match status" value="1"/>
</dbReference>
<gene>
    <name evidence="11" type="ORF">QV13_05095</name>
</gene>
<evidence type="ECO:0000259" key="10">
    <source>
        <dbReference type="PROSITE" id="PS50928"/>
    </source>
</evidence>
<evidence type="ECO:0000256" key="2">
    <source>
        <dbReference type="ARBA" id="ARBA00010072"/>
    </source>
</evidence>
<keyword evidence="5 9" id="KW-0812">Transmembrane</keyword>
<dbReference type="Pfam" id="PF00528">
    <property type="entry name" value="BPD_transp_1"/>
    <property type="match status" value="1"/>
</dbReference>
<dbReference type="InterPro" id="IPR010065">
    <property type="entry name" value="AA_ABC_transptr_permease_3TM"/>
</dbReference>
<reference evidence="11 12" key="1">
    <citation type="submission" date="2016-08" db="EMBL/GenBank/DDBJ databases">
        <title>Whole genome sequence of Mesorhizobium sp. strain UASWS1009 isolated from industrial sewage.</title>
        <authorList>
            <person name="Crovadore J."/>
            <person name="Calmin G."/>
            <person name="Chablais R."/>
            <person name="Cochard B."/>
            <person name="Lefort F."/>
        </authorList>
    </citation>
    <scope>NUCLEOTIDE SEQUENCE [LARGE SCALE GENOMIC DNA]</scope>
    <source>
        <strain evidence="11 12">UASWS1009</strain>
    </source>
</reference>
<feature type="transmembrane region" description="Helical" evidence="9">
    <location>
        <begin position="193"/>
        <end position="214"/>
    </location>
</feature>
<evidence type="ECO:0000256" key="6">
    <source>
        <dbReference type="ARBA" id="ARBA00022970"/>
    </source>
</evidence>
<dbReference type="GO" id="GO:0006865">
    <property type="term" value="P:amino acid transport"/>
    <property type="evidence" value="ECO:0007669"/>
    <property type="project" value="UniProtKB-KW"/>
</dbReference>
<keyword evidence="3 9" id="KW-0813">Transport</keyword>
<comment type="caution">
    <text evidence="11">The sequence shown here is derived from an EMBL/GenBank/DDBJ whole genome shotgun (WGS) entry which is preliminary data.</text>
</comment>
<dbReference type="GO" id="GO:0022857">
    <property type="term" value="F:transmembrane transporter activity"/>
    <property type="evidence" value="ECO:0007669"/>
    <property type="project" value="InterPro"/>
</dbReference>
<sequence length="225" mass="23944">MSVFDTFLNPRVFVETLPLILSGLATTLTLGFTCIVIGFLAGIAVAICRLYAASPVQWVTIAFIDVFRSLPVLVLLFVIYYALPFAGVRLSSFVAAASAISLVSAAYSAEIIRAGIEAVPRGQFEAARALGLHFVLTLRKVVLPQAIRTVLPPLTSNAINVMKDTALASVVAMPDLLKQANQAQALAANPTPLIAAAAIYLLILLPLVRVVGVLEHKLSRTRHAA</sequence>
<dbReference type="Proteomes" id="UP000094412">
    <property type="component" value="Unassembled WGS sequence"/>
</dbReference>
<keyword evidence="12" id="KW-1185">Reference proteome</keyword>
<dbReference type="EMBL" id="MDEO01000026">
    <property type="protein sequence ID" value="OCX22827.1"/>
    <property type="molecule type" value="Genomic_DNA"/>
</dbReference>
<dbReference type="SUPFAM" id="SSF161098">
    <property type="entry name" value="MetI-like"/>
    <property type="match status" value="1"/>
</dbReference>
<dbReference type="InterPro" id="IPR000515">
    <property type="entry name" value="MetI-like"/>
</dbReference>
<dbReference type="OrthoDB" id="9809799at2"/>
<feature type="domain" description="ABC transmembrane type-1" evidence="10">
    <location>
        <begin position="24"/>
        <end position="212"/>
    </location>
</feature>
<evidence type="ECO:0000256" key="9">
    <source>
        <dbReference type="RuleBase" id="RU363032"/>
    </source>
</evidence>
<keyword evidence="8 9" id="KW-0472">Membrane</keyword>
<dbReference type="InterPro" id="IPR035906">
    <property type="entry name" value="MetI-like_sf"/>
</dbReference>
<dbReference type="PANTHER" id="PTHR30614:SF0">
    <property type="entry name" value="L-CYSTINE TRANSPORT SYSTEM PERMEASE PROTEIN TCYL"/>
    <property type="match status" value="1"/>
</dbReference>
<proteinExistence type="inferred from homology"/>
<evidence type="ECO:0000256" key="3">
    <source>
        <dbReference type="ARBA" id="ARBA00022448"/>
    </source>
</evidence>
<evidence type="ECO:0000313" key="12">
    <source>
        <dbReference type="Proteomes" id="UP000094412"/>
    </source>
</evidence>
<organism evidence="11 12">
    <name type="scientific">Mesorhizobium hungaricum</name>
    <dbReference type="NCBI Taxonomy" id="1566387"/>
    <lineage>
        <taxon>Bacteria</taxon>
        <taxon>Pseudomonadati</taxon>
        <taxon>Pseudomonadota</taxon>
        <taxon>Alphaproteobacteria</taxon>
        <taxon>Hyphomicrobiales</taxon>
        <taxon>Phyllobacteriaceae</taxon>
        <taxon>Mesorhizobium</taxon>
    </lineage>
</organism>
<evidence type="ECO:0000256" key="1">
    <source>
        <dbReference type="ARBA" id="ARBA00004429"/>
    </source>
</evidence>
<evidence type="ECO:0000256" key="5">
    <source>
        <dbReference type="ARBA" id="ARBA00022692"/>
    </source>
</evidence>
<evidence type="ECO:0000313" key="11">
    <source>
        <dbReference type="EMBL" id="OCX22827.1"/>
    </source>
</evidence>
<comment type="similarity">
    <text evidence="2">Belongs to the binding-protein-dependent transport system permease family. HisMQ subfamily.</text>
</comment>
<dbReference type="GO" id="GO:0043190">
    <property type="term" value="C:ATP-binding cassette (ABC) transporter complex"/>
    <property type="evidence" value="ECO:0007669"/>
    <property type="project" value="InterPro"/>
</dbReference>
<keyword evidence="6" id="KW-0029">Amino-acid transport</keyword>
<evidence type="ECO:0000256" key="7">
    <source>
        <dbReference type="ARBA" id="ARBA00022989"/>
    </source>
</evidence>
<name>A0A1C2E770_9HYPH</name>
<dbReference type="Gene3D" id="1.10.3720.10">
    <property type="entry name" value="MetI-like"/>
    <property type="match status" value="1"/>
</dbReference>
<keyword evidence="4" id="KW-1003">Cell membrane</keyword>
<dbReference type="NCBIfam" id="TIGR01726">
    <property type="entry name" value="HEQRo_perm_3TM"/>
    <property type="match status" value="1"/>
</dbReference>
<dbReference type="PANTHER" id="PTHR30614">
    <property type="entry name" value="MEMBRANE COMPONENT OF AMINO ACID ABC TRANSPORTER"/>
    <property type="match status" value="1"/>
</dbReference>